<comment type="similarity">
    <text evidence="1">Belongs to the universal ribosomal protein uS14 family.</text>
</comment>
<name>F1AAL5_NYCOV</name>
<evidence type="ECO:0000256" key="3">
    <source>
        <dbReference type="ARBA" id="ARBA00023274"/>
    </source>
</evidence>
<geneLocation type="mitochondrion" evidence="4"/>
<accession>F1AAL5</accession>
<dbReference type="EMBL" id="GU057832">
    <property type="protein sequence ID" value="ADN85893.1"/>
    <property type="molecule type" value="Genomic_DNA"/>
</dbReference>
<dbReference type="AlphaFoldDB" id="F1AAL5"/>
<dbReference type="GO" id="GO:1990904">
    <property type="term" value="C:ribonucleoprotein complex"/>
    <property type="evidence" value="ECO:0007669"/>
    <property type="project" value="UniProtKB-KW"/>
</dbReference>
<reference evidence="4" key="1">
    <citation type="journal article" date="2011" name="Mol. Biol. Evol.">
        <title>The Organellar Genome and Metabolic Potential of the Hydrogen-Producing Mitochondrion of Nyctotherus ovalis.</title>
        <authorList>
            <person name="de Graaf R.M."/>
            <person name="Ricard G."/>
            <person name="van Alen T.A."/>
            <person name="Duarte I."/>
            <person name="Dutilh B.E."/>
            <person name="Burgtorf C."/>
            <person name="Kuiper J.W."/>
            <person name="van der Staay G.W."/>
            <person name="Tielens A.G."/>
            <person name="Huynen M.A."/>
            <person name="Hackstein J.H."/>
        </authorList>
    </citation>
    <scope>NUCLEOTIDE SEQUENCE</scope>
</reference>
<dbReference type="GO" id="GO:0005840">
    <property type="term" value="C:ribosome"/>
    <property type="evidence" value="ECO:0007669"/>
    <property type="project" value="UniProtKB-KW"/>
</dbReference>
<dbReference type="GO" id="GO:0003735">
    <property type="term" value="F:structural constituent of ribosome"/>
    <property type="evidence" value="ECO:0007669"/>
    <property type="project" value="InterPro"/>
</dbReference>
<evidence type="ECO:0000256" key="1">
    <source>
        <dbReference type="ARBA" id="ARBA00009083"/>
    </source>
</evidence>
<dbReference type="GO" id="GO:0006412">
    <property type="term" value="P:translation"/>
    <property type="evidence" value="ECO:0007669"/>
    <property type="project" value="InterPro"/>
</dbReference>
<organism evidence="4">
    <name type="scientific">Nyctotherus ovalis</name>
    <name type="common">Ciliate protozoan</name>
    <dbReference type="NCBI Taxonomy" id="70075"/>
    <lineage>
        <taxon>Eukaryota</taxon>
        <taxon>Sar</taxon>
        <taxon>Alveolata</taxon>
        <taxon>Ciliophora</taxon>
        <taxon>Intramacronucleata</taxon>
        <taxon>Armophorea</taxon>
        <taxon>Clevelandellida</taxon>
        <taxon>Nyctotheridae</taxon>
        <taxon>Nyctotherus</taxon>
    </lineage>
</organism>
<proteinExistence type="inferred from homology"/>
<protein>
    <submittedName>
        <fullName evidence="4">Ribosomal protein S14</fullName>
    </submittedName>
</protein>
<dbReference type="Pfam" id="PF00253">
    <property type="entry name" value="Ribosomal_S14"/>
    <property type="match status" value="1"/>
</dbReference>
<evidence type="ECO:0000313" key="4">
    <source>
        <dbReference type="EMBL" id="ADN85893.1"/>
    </source>
</evidence>
<keyword evidence="2 4" id="KW-0689">Ribosomal protein</keyword>
<dbReference type="InterPro" id="IPR001209">
    <property type="entry name" value="Ribosomal_uS14"/>
</dbReference>
<dbReference type="Gene3D" id="4.10.830.10">
    <property type="entry name" value="30s Ribosomal Protein S14, Chain N"/>
    <property type="match status" value="1"/>
</dbReference>
<keyword evidence="4" id="KW-0496">Mitochondrion</keyword>
<dbReference type="InterPro" id="IPR043140">
    <property type="entry name" value="Ribosomal_uS14_sf"/>
</dbReference>
<dbReference type="SUPFAM" id="SSF57716">
    <property type="entry name" value="Glucocorticoid receptor-like (DNA-binding domain)"/>
    <property type="match status" value="1"/>
</dbReference>
<gene>
    <name evidence="4" type="primary">rps14</name>
</gene>
<keyword evidence="3" id="KW-0687">Ribonucleoprotein</keyword>
<evidence type="ECO:0000256" key="2">
    <source>
        <dbReference type="ARBA" id="ARBA00022980"/>
    </source>
</evidence>
<sequence length="45" mass="5074">MTRYRNTCRISGRSHFVLQSVGLARLQFKYHAGCGLLTGVARYGK</sequence>